<organism evidence="5 6">
    <name type="scientific">Paraburkholderia caledonica</name>
    <dbReference type="NCBI Taxonomy" id="134536"/>
    <lineage>
        <taxon>Bacteria</taxon>
        <taxon>Pseudomonadati</taxon>
        <taxon>Pseudomonadota</taxon>
        <taxon>Betaproteobacteria</taxon>
        <taxon>Burkholderiales</taxon>
        <taxon>Burkholderiaceae</taxon>
        <taxon>Paraburkholderia</taxon>
    </lineage>
</organism>
<feature type="region of interest" description="Disordered" evidence="3">
    <location>
        <begin position="1"/>
        <end position="72"/>
    </location>
</feature>
<accession>A0AB73IFQ1</accession>
<dbReference type="PANTHER" id="PTHR30055">
    <property type="entry name" value="HTH-TYPE TRANSCRIPTIONAL REGULATOR RUTR"/>
    <property type="match status" value="1"/>
</dbReference>
<gene>
    <name evidence="5" type="ORF">J2793_004220</name>
</gene>
<evidence type="ECO:0000313" key="5">
    <source>
        <dbReference type="EMBL" id="MDP9648754.1"/>
    </source>
</evidence>
<sequence length="277" mass="29823">MPTKPVTTAGRVDRKEKAGKAQGTPQTRATQQTKQTKRAVQPDAKSRAKQSNERETPPRPKAAKRASRPDGAATRQHLLDIAGQVFAARGFADATSKEICERAGTPMASVNYHFGSREALYEAALVEAHRQVVSLDELTALTEGAGDARDKLRAVISRFVGLSTSTSAPWGFMLMLREMLSPSPAIPALIEKAVRPKATVLLGLMGDVLQLNPQEPTVQRAVMFTVLPCIALMIAPRQAQAALLPAVAKDKNALVEDFVRFVMAGLDAVAAAHRARK</sequence>
<dbReference type="PRINTS" id="PR00455">
    <property type="entry name" value="HTHTETR"/>
</dbReference>
<dbReference type="InterPro" id="IPR050109">
    <property type="entry name" value="HTH-type_TetR-like_transc_reg"/>
</dbReference>
<dbReference type="InterPro" id="IPR001647">
    <property type="entry name" value="HTH_TetR"/>
</dbReference>
<dbReference type="SUPFAM" id="SSF48498">
    <property type="entry name" value="Tetracyclin repressor-like, C-terminal domain"/>
    <property type="match status" value="1"/>
</dbReference>
<comment type="caution">
    <text evidence="5">The sequence shown here is derived from an EMBL/GenBank/DDBJ whole genome shotgun (WGS) entry which is preliminary data.</text>
</comment>
<dbReference type="EMBL" id="JAURTK010000005">
    <property type="protein sequence ID" value="MDP9648754.1"/>
    <property type="molecule type" value="Genomic_DNA"/>
</dbReference>
<evidence type="ECO:0000256" key="3">
    <source>
        <dbReference type="SAM" id="MobiDB-lite"/>
    </source>
</evidence>
<evidence type="ECO:0000259" key="4">
    <source>
        <dbReference type="PROSITE" id="PS50977"/>
    </source>
</evidence>
<dbReference type="GO" id="GO:0000976">
    <property type="term" value="F:transcription cis-regulatory region binding"/>
    <property type="evidence" value="ECO:0007669"/>
    <property type="project" value="TreeGrafter"/>
</dbReference>
<feature type="DNA-binding region" description="H-T-H motif" evidence="2">
    <location>
        <begin position="95"/>
        <end position="114"/>
    </location>
</feature>
<dbReference type="RefSeq" id="WP_392394421.1">
    <property type="nucleotide sequence ID" value="NZ_JAURTK010000005.1"/>
</dbReference>
<proteinExistence type="predicted"/>
<evidence type="ECO:0000256" key="2">
    <source>
        <dbReference type="PROSITE-ProRule" id="PRU00335"/>
    </source>
</evidence>
<dbReference type="Gene3D" id="1.10.10.60">
    <property type="entry name" value="Homeodomain-like"/>
    <property type="match status" value="1"/>
</dbReference>
<dbReference type="InterPro" id="IPR015292">
    <property type="entry name" value="Tscrpt_reg_YbiH_C"/>
</dbReference>
<dbReference type="AlphaFoldDB" id="A0AB73IFQ1"/>
<feature type="compositionally biased region" description="Basic and acidic residues" evidence="3">
    <location>
        <begin position="44"/>
        <end position="58"/>
    </location>
</feature>
<dbReference type="InterPro" id="IPR009057">
    <property type="entry name" value="Homeodomain-like_sf"/>
</dbReference>
<evidence type="ECO:0000256" key="1">
    <source>
        <dbReference type="ARBA" id="ARBA00023125"/>
    </source>
</evidence>
<dbReference type="PROSITE" id="PS50977">
    <property type="entry name" value="HTH_TETR_2"/>
    <property type="match status" value="1"/>
</dbReference>
<dbReference type="GO" id="GO:0003700">
    <property type="term" value="F:DNA-binding transcription factor activity"/>
    <property type="evidence" value="ECO:0007669"/>
    <property type="project" value="TreeGrafter"/>
</dbReference>
<dbReference type="Gene3D" id="1.10.357.10">
    <property type="entry name" value="Tetracycline Repressor, domain 2"/>
    <property type="match status" value="1"/>
</dbReference>
<feature type="domain" description="HTH tetR-type" evidence="4">
    <location>
        <begin position="72"/>
        <end position="132"/>
    </location>
</feature>
<keyword evidence="1 2" id="KW-0238">DNA-binding</keyword>
<evidence type="ECO:0000313" key="6">
    <source>
        <dbReference type="Proteomes" id="UP001229486"/>
    </source>
</evidence>
<dbReference type="InterPro" id="IPR036271">
    <property type="entry name" value="Tet_transcr_reg_TetR-rel_C_sf"/>
</dbReference>
<protein>
    <submittedName>
        <fullName evidence="5">AcrR family transcriptional regulator</fullName>
    </submittedName>
</protein>
<dbReference type="SUPFAM" id="SSF46689">
    <property type="entry name" value="Homeodomain-like"/>
    <property type="match status" value="1"/>
</dbReference>
<dbReference type="Pfam" id="PF00440">
    <property type="entry name" value="TetR_N"/>
    <property type="match status" value="1"/>
</dbReference>
<dbReference type="Pfam" id="PF09209">
    <property type="entry name" value="CecR_C"/>
    <property type="match status" value="1"/>
</dbReference>
<dbReference type="PANTHER" id="PTHR30055:SF223">
    <property type="entry name" value="HTH-TYPE TRANSCRIPTIONAL REGULATOR UIDR"/>
    <property type="match status" value="1"/>
</dbReference>
<reference evidence="5" key="1">
    <citation type="submission" date="2023-07" db="EMBL/GenBank/DDBJ databases">
        <title>Sorghum-associated microbial communities from plants grown in Nebraska, USA.</title>
        <authorList>
            <person name="Schachtman D."/>
        </authorList>
    </citation>
    <scope>NUCLEOTIDE SEQUENCE</scope>
    <source>
        <strain evidence="5">DS1061</strain>
    </source>
</reference>
<name>A0AB73IFQ1_9BURK</name>
<dbReference type="Proteomes" id="UP001229486">
    <property type="component" value="Unassembled WGS sequence"/>
</dbReference>